<dbReference type="SMART" id="SM00852">
    <property type="entry name" value="MoCF_biosynth"/>
    <property type="match status" value="1"/>
</dbReference>
<evidence type="ECO:0000259" key="7">
    <source>
        <dbReference type="SMART" id="SM00852"/>
    </source>
</evidence>
<evidence type="ECO:0000256" key="6">
    <source>
        <dbReference type="SAM" id="MobiDB-lite"/>
    </source>
</evidence>
<dbReference type="InterPro" id="IPR036688">
    <property type="entry name" value="MoeA_C_domain_IV_sf"/>
</dbReference>
<feature type="domain" description="MoaB/Mog" evidence="7">
    <location>
        <begin position="186"/>
        <end position="352"/>
    </location>
</feature>
<evidence type="ECO:0000256" key="1">
    <source>
        <dbReference type="ARBA" id="ARBA00002901"/>
    </source>
</evidence>
<dbReference type="InterPro" id="IPR005110">
    <property type="entry name" value="MoeA_linker/N"/>
</dbReference>
<dbReference type="EMBL" id="JASNVP010000003">
    <property type="protein sequence ID" value="MDK4325629.1"/>
    <property type="molecule type" value="Genomic_DNA"/>
</dbReference>
<keyword evidence="5" id="KW-0501">Molybdenum cofactor biosynthesis</keyword>
<dbReference type="Gene3D" id="3.90.105.10">
    <property type="entry name" value="Molybdopterin biosynthesis moea protein, domain 2"/>
    <property type="match status" value="1"/>
</dbReference>
<evidence type="ECO:0000313" key="9">
    <source>
        <dbReference type="Proteomes" id="UP001226160"/>
    </source>
</evidence>
<dbReference type="EC" id="2.10.1.1" evidence="5"/>
<comment type="caution">
    <text evidence="8">The sequence shown here is derived from an EMBL/GenBank/DDBJ whole genome shotgun (WGS) entry which is preliminary data.</text>
</comment>
<gene>
    <name evidence="8" type="ORF">QPX54_03745</name>
</gene>
<keyword evidence="5" id="KW-0808">Transferase</keyword>
<dbReference type="Gene3D" id="2.40.340.10">
    <property type="entry name" value="MoeA, C-terminal, domain IV"/>
    <property type="match status" value="1"/>
</dbReference>
<dbReference type="PANTHER" id="PTHR10192">
    <property type="entry name" value="MOLYBDOPTERIN BIOSYNTHESIS PROTEIN"/>
    <property type="match status" value="1"/>
</dbReference>
<feature type="compositionally biased region" description="Polar residues" evidence="6">
    <location>
        <begin position="371"/>
        <end position="381"/>
    </location>
</feature>
<dbReference type="InterPro" id="IPR038987">
    <property type="entry name" value="MoeA-like"/>
</dbReference>
<keyword evidence="3 5" id="KW-0500">Molybdenum</keyword>
<keyword evidence="5" id="KW-0479">Metal-binding</keyword>
<dbReference type="RefSeq" id="WP_049148179.1">
    <property type="nucleotide sequence ID" value="NZ_CP091865.1"/>
</dbReference>
<comment type="catalytic activity">
    <reaction evidence="4">
        <text>adenylyl-molybdopterin + molybdate = Mo-molybdopterin + AMP + H(+)</text>
        <dbReference type="Rhea" id="RHEA:35047"/>
        <dbReference type="ChEBI" id="CHEBI:15378"/>
        <dbReference type="ChEBI" id="CHEBI:36264"/>
        <dbReference type="ChEBI" id="CHEBI:62727"/>
        <dbReference type="ChEBI" id="CHEBI:71302"/>
        <dbReference type="ChEBI" id="CHEBI:456215"/>
        <dbReference type="EC" id="2.10.1.1"/>
    </reaction>
</comment>
<name>A0AAP4F7K2_9CORY</name>
<evidence type="ECO:0000256" key="5">
    <source>
        <dbReference type="RuleBase" id="RU365090"/>
    </source>
</evidence>
<organism evidence="8 9">
    <name type="scientific">Corynebacterium propinquum</name>
    <dbReference type="NCBI Taxonomy" id="43769"/>
    <lineage>
        <taxon>Bacteria</taxon>
        <taxon>Bacillati</taxon>
        <taxon>Actinomycetota</taxon>
        <taxon>Actinomycetes</taxon>
        <taxon>Mycobacteriales</taxon>
        <taxon>Corynebacteriaceae</taxon>
        <taxon>Corynebacterium</taxon>
    </lineage>
</organism>
<dbReference type="GO" id="GO:0061599">
    <property type="term" value="F:molybdopterin molybdotransferase activity"/>
    <property type="evidence" value="ECO:0007669"/>
    <property type="project" value="UniProtKB-UniRule"/>
</dbReference>
<dbReference type="SUPFAM" id="SSF63882">
    <property type="entry name" value="MoeA N-terminal region -like"/>
    <property type="match status" value="1"/>
</dbReference>
<dbReference type="Gene3D" id="3.40.980.10">
    <property type="entry name" value="MoaB/Mog-like domain"/>
    <property type="match status" value="1"/>
</dbReference>
<dbReference type="InterPro" id="IPR036425">
    <property type="entry name" value="MoaB/Mog-like_dom_sf"/>
</dbReference>
<feature type="region of interest" description="Disordered" evidence="6">
    <location>
        <begin position="361"/>
        <end position="381"/>
    </location>
</feature>
<keyword evidence="5" id="KW-0460">Magnesium</keyword>
<dbReference type="AlphaFoldDB" id="A0AAP4F7K2"/>
<evidence type="ECO:0000256" key="3">
    <source>
        <dbReference type="ARBA" id="ARBA00022505"/>
    </source>
</evidence>
<evidence type="ECO:0000313" key="8">
    <source>
        <dbReference type="EMBL" id="MDK4325629.1"/>
    </source>
</evidence>
<dbReference type="Pfam" id="PF03453">
    <property type="entry name" value="MoeA_N"/>
    <property type="match status" value="1"/>
</dbReference>
<comment type="function">
    <text evidence="1 5">Catalyzes the insertion of molybdate into adenylated molybdopterin with the concomitant release of AMP.</text>
</comment>
<dbReference type="GO" id="GO:0005829">
    <property type="term" value="C:cytosol"/>
    <property type="evidence" value="ECO:0007669"/>
    <property type="project" value="TreeGrafter"/>
</dbReference>
<dbReference type="InterPro" id="IPR036135">
    <property type="entry name" value="MoeA_linker/N_sf"/>
</dbReference>
<dbReference type="GO" id="GO:0006777">
    <property type="term" value="P:Mo-molybdopterin cofactor biosynthetic process"/>
    <property type="evidence" value="ECO:0007669"/>
    <property type="project" value="UniProtKB-UniRule"/>
</dbReference>
<sequence length="472" mass="49156">MTTSPVSVDQHLARVCELVQPPHPQLVPVQEAHGCYLADPVQARQPIPSFHNSAMDGFLLHEADLSGPAPWTVPVVGEVAAGGSPQELAPHQALRIMTGAPICGDTDSLRVVPSELTNAQLGPSQLPEQVTIHELPGKRHIRLRGEVITPGTEIAAAHTLVDAGTLAFLLTAGVTEVSVYRRPRVAVISSGDELISTANPASTRAASATIDAAGSKARGSSDEQVHYRIVDSNGPMVANLLAEHGPVDIQRFHVGDGVEKLIALFDELTSSVAPPLDLIVTTGGISQGVFDVVKAAATRSPNADFWFGNAAQRPGSPQGAGLWNGVAVVTLPGNPVAAYVSATVYALAALYILQGRTGSSAATTTAHGDAQNGTQNDAQAHTQANTWWPHRAAQLAAHRALPRPRPGKTQLVPVRIEAADSGVVAVPTTVGKPGSHFVSALTEIAGLAIIPQAEHAEQNGPTGMVTVLGWCR</sequence>
<comment type="pathway">
    <text evidence="5">Cofactor biosynthesis; molybdopterin biosynthesis.</text>
</comment>
<accession>A0AAP4F7K2</accession>
<dbReference type="PANTHER" id="PTHR10192:SF5">
    <property type="entry name" value="GEPHYRIN"/>
    <property type="match status" value="1"/>
</dbReference>
<comment type="cofactor">
    <cofactor evidence="5">
        <name>Mg(2+)</name>
        <dbReference type="ChEBI" id="CHEBI:18420"/>
    </cofactor>
</comment>
<reference evidence="8" key="1">
    <citation type="submission" date="2023-05" db="EMBL/GenBank/DDBJ databases">
        <title>Metabolic capabilities are highly conserved among human nasal-associated Corynebacterium species in pangenomic analyses.</title>
        <authorList>
            <person name="Tran T.H."/>
            <person name="Roberts A.Q."/>
            <person name="Escapa I.F."/>
            <person name="Gao W."/>
            <person name="Conlan S."/>
            <person name="Kong H."/>
            <person name="Segre J.A."/>
            <person name="Kelly M.S."/>
            <person name="Lemon K.P."/>
        </authorList>
    </citation>
    <scope>NUCLEOTIDE SEQUENCE</scope>
    <source>
        <strain evidence="8">KPL2654</strain>
    </source>
</reference>
<dbReference type="GO" id="GO:0046872">
    <property type="term" value="F:metal ion binding"/>
    <property type="evidence" value="ECO:0007669"/>
    <property type="project" value="UniProtKB-UniRule"/>
</dbReference>
<evidence type="ECO:0000256" key="2">
    <source>
        <dbReference type="ARBA" id="ARBA00010763"/>
    </source>
</evidence>
<dbReference type="InterPro" id="IPR001453">
    <property type="entry name" value="MoaB/Mog_dom"/>
</dbReference>
<protein>
    <recommendedName>
        <fullName evidence="5">Molybdopterin molybdenumtransferase</fullName>
        <ecNumber evidence="5">2.10.1.1</ecNumber>
    </recommendedName>
</protein>
<proteinExistence type="inferred from homology"/>
<dbReference type="SUPFAM" id="SSF53218">
    <property type="entry name" value="Molybdenum cofactor biosynthesis proteins"/>
    <property type="match status" value="1"/>
</dbReference>
<dbReference type="Gene3D" id="2.170.190.11">
    <property type="entry name" value="Molybdopterin biosynthesis moea protein, domain 3"/>
    <property type="match status" value="1"/>
</dbReference>
<dbReference type="Proteomes" id="UP001226160">
    <property type="component" value="Unassembled WGS sequence"/>
</dbReference>
<comment type="similarity">
    <text evidence="2 5">Belongs to the MoeA family.</text>
</comment>
<evidence type="ECO:0000256" key="4">
    <source>
        <dbReference type="ARBA" id="ARBA00047317"/>
    </source>
</evidence>
<dbReference type="Pfam" id="PF00994">
    <property type="entry name" value="MoCF_biosynth"/>
    <property type="match status" value="1"/>
</dbReference>
<dbReference type="CDD" id="cd00887">
    <property type="entry name" value="MoeA"/>
    <property type="match status" value="1"/>
</dbReference>